<proteinExistence type="predicted"/>
<evidence type="ECO:0000313" key="2">
    <source>
        <dbReference type="EMBL" id="KFA94394.1"/>
    </source>
</evidence>
<dbReference type="AlphaFoldDB" id="A0A084T109"/>
<comment type="caution">
    <text evidence="2">The sequence shown here is derived from an EMBL/GenBank/DDBJ whole genome shotgun (WGS) entry which is preliminary data.</text>
</comment>
<protein>
    <submittedName>
        <fullName evidence="2">Uncharacterized protein</fullName>
    </submittedName>
</protein>
<sequence length="215" mass="24941">MSVLKHIKKENKKRKSILHATSNYQKNCASGFQKKEYSQIHHILCLQSIASRAEQYKPGLKDYIEACLWVTPWDINNPDNLMGLPLNKQYRKSDGKEPKNLPSHQIDHNTRGGYREEVSAYLKDNVWSTLTAKKKVHDVDVKKLKDELESASNTFRTRLEKRGLRGPQTKLGWQNRFEPTYAKTWHLPFSMARIPSPRSPGISLKKLVNVFKKLK</sequence>
<reference evidence="2 3" key="1">
    <citation type="submission" date="2014-07" db="EMBL/GenBank/DDBJ databases">
        <title>Draft Genome Sequence of Gephyronic Acid Producer, Cystobacter violaceus Strain Cb vi76.</title>
        <authorList>
            <person name="Stevens D.C."/>
            <person name="Young J."/>
            <person name="Carmichael R."/>
            <person name="Tan J."/>
            <person name="Taylor R.E."/>
        </authorList>
    </citation>
    <scope>NUCLEOTIDE SEQUENCE [LARGE SCALE GENOMIC DNA]</scope>
    <source>
        <strain evidence="2 3">Cb vi76</strain>
    </source>
</reference>
<evidence type="ECO:0000313" key="3">
    <source>
        <dbReference type="Proteomes" id="UP000028547"/>
    </source>
</evidence>
<accession>A0A084T109</accession>
<name>A0A084T109_9BACT</name>
<gene>
    <name evidence="2" type="ORF">Q664_02945</name>
</gene>
<evidence type="ECO:0000256" key="1">
    <source>
        <dbReference type="SAM" id="MobiDB-lite"/>
    </source>
</evidence>
<dbReference type="Proteomes" id="UP000028547">
    <property type="component" value="Unassembled WGS sequence"/>
</dbReference>
<feature type="compositionally biased region" description="Basic and acidic residues" evidence="1">
    <location>
        <begin position="91"/>
        <end position="110"/>
    </location>
</feature>
<dbReference type="InterPro" id="IPR032871">
    <property type="entry name" value="AHH_dom_containing"/>
</dbReference>
<dbReference type="Pfam" id="PF14412">
    <property type="entry name" value="AHH"/>
    <property type="match status" value="1"/>
</dbReference>
<feature type="region of interest" description="Disordered" evidence="1">
    <location>
        <begin position="87"/>
        <end position="110"/>
    </location>
</feature>
<organism evidence="2 3">
    <name type="scientific">Archangium violaceum Cb vi76</name>
    <dbReference type="NCBI Taxonomy" id="1406225"/>
    <lineage>
        <taxon>Bacteria</taxon>
        <taxon>Pseudomonadati</taxon>
        <taxon>Myxococcota</taxon>
        <taxon>Myxococcia</taxon>
        <taxon>Myxococcales</taxon>
        <taxon>Cystobacterineae</taxon>
        <taxon>Archangiaceae</taxon>
        <taxon>Archangium</taxon>
    </lineage>
</organism>
<dbReference type="RefSeq" id="WP_043389656.1">
    <property type="nucleotide sequence ID" value="NZ_JPMI01000014.1"/>
</dbReference>
<dbReference type="EMBL" id="JPMI01000014">
    <property type="protein sequence ID" value="KFA94394.1"/>
    <property type="molecule type" value="Genomic_DNA"/>
</dbReference>